<evidence type="ECO:0000313" key="2">
    <source>
        <dbReference type="EMBL" id="MCI45012.1"/>
    </source>
</evidence>
<name>A0A392S971_9FABA</name>
<reference evidence="2 3" key="1">
    <citation type="journal article" date="2018" name="Front. Plant Sci.">
        <title>Red Clover (Trifolium pratense) and Zigzag Clover (T. medium) - A Picture of Genomic Similarities and Differences.</title>
        <authorList>
            <person name="Dluhosova J."/>
            <person name="Istvanek J."/>
            <person name="Nedelnik J."/>
            <person name="Repkova J."/>
        </authorList>
    </citation>
    <scope>NUCLEOTIDE SEQUENCE [LARGE SCALE GENOMIC DNA]</scope>
    <source>
        <strain evidence="3">cv. 10/8</strain>
        <tissue evidence="2">Leaf</tissue>
    </source>
</reference>
<dbReference type="Proteomes" id="UP000265520">
    <property type="component" value="Unassembled WGS sequence"/>
</dbReference>
<feature type="region of interest" description="Disordered" evidence="1">
    <location>
        <begin position="19"/>
        <end position="51"/>
    </location>
</feature>
<accession>A0A392S971</accession>
<proteinExistence type="predicted"/>
<keyword evidence="3" id="KW-1185">Reference proteome</keyword>
<sequence length="51" mass="5466">AVVQQMETAIVANSQFHQVDDTTASSSSLEATLNQPQNQEVLELSDSSTKS</sequence>
<organism evidence="2 3">
    <name type="scientific">Trifolium medium</name>
    <dbReference type="NCBI Taxonomy" id="97028"/>
    <lineage>
        <taxon>Eukaryota</taxon>
        <taxon>Viridiplantae</taxon>
        <taxon>Streptophyta</taxon>
        <taxon>Embryophyta</taxon>
        <taxon>Tracheophyta</taxon>
        <taxon>Spermatophyta</taxon>
        <taxon>Magnoliopsida</taxon>
        <taxon>eudicotyledons</taxon>
        <taxon>Gunneridae</taxon>
        <taxon>Pentapetalae</taxon>
        <taxon>rosids</taxon>
        <taxon>fabids</taxon>
        <taxon>Fabales</taxon>
        <taxon>Fabaceae</taxon>
        <taxon>Papilionoideae</taxon>
        <taxon>50 kb inversion clade</taxon>
        <taxon>NPAAA clade</taxon>
        <taxon>Hologalegina</taxon>
        <taxon>IRL clade</taxon>
        <taxon>Trifolieae</taxon>
        <taxon>Trifolium</taxon>
    </lineage>
</organism>
<protein>
    <submittedName>
        <fullName evidence="2">Uncharacterized protein</fullName>
    </submittedName>
</protein>
<comment type="caution">
    <text evidence="2">The sequence shown here is derived from an EMBL/GenBank/DDBJ whole genome shotgun (WGS) entry which is preliminary data.</text>
</comment>
<feature type="non-terminal residue" evidence="2">
    <location>
        <position position="1"/>
    </location>
</feature>
<dbReference type="AlphaFoldDB" id="A0A392S971"/>
<dbReference type="EMBL" id="LXQA010338512">
    <property type="protein sequence ID" value="MCI45012.1"/>
    <property type="molecule type" value="Genomic_DNA"/>
</dbReference>
<evidence type="ECO:0000313" key="3">
    <source>
        <dbReference type="Proteomes" id="UP000265520"/>
    </source>
</evidence>
<evidence type="ECO:0000256" key="1">
    <source>
        <dbReference type="SAM" id="MobiDB-lite"/>
    </source>
</evidence>